<name>A0A2K1IS63_PHYPA</name>
<dbReference type="AlphaFoldDB" id="A0A2K1IS63"/>
<sequence>MATRCGAVQSSEEQCSLAELGWAGLSLSHSLSSYPVVAGPRRTGHHISPNRPGPSISLTLSLSLSLSLCFSLSLSPRLVDSLTLLLSYFTALFQCSSATEALDP</sequence>
<reference evidence="1 3" key="1">
    <citation type="journal article" date="2008" name="Science">
        <title>The Physcomitrella genome reveals evolutionary insights into the conquest of land by plants.</title>
        <authorList>
            <person name="Rensing S."/>
            <person name="Lang D."/>
            <person name="Zimmer A."/>
            <person name="Terry A."/>
            <person name="Salamov A."/>
            <person name="Shapiro H."/>
            <person name="Nishiyama T."/>
            <person name="Perroud P.-F."/>
            <person name="Lindquist E."/>
            <person name="Kamisugi Y."/>
            <person name="Tanahashi T."/>
            <person name="Sakakibara K."/>
            <person name="Fujita T."/>
            <person name="Oishi K."/>
            <person name="Shin-I T."/>
            <person name="Kuroki Y."/>
            <person name="Toyoda A."/>
            <person name="Suzuki Y."/>
            <person name="Hashimoto A."/>
            <person name="Yamaguchi K."/>
            <person name="Sugano A."/>
            <person name="Kohara Y."/>
            <person name="Fujiyama A."/>
            <person name="Anterola A."/>
            <person name="Aoki S."/>
            <person name="Ashton N."/>
            <person name="Barbazuk W.B."/>
            <person name="Barker E."/>
            <person name="Bennetzen J."/>
            <person name="Bezanilla M."/>
            <person name="Blankenship R."/>
            <person name="Cho S.H."/>
            <person name="Dutcher S."/>
            <person name="Estelle M."/>
            <person name="Fawcett J.A."/>
            <person name="Gundlach H."/>
            <person name="Hanada K."/>
            <person name="Heyl A."/>
            <person name="Hicks K.A."/>
            <person name="Hugh J."/>
            <person name="Lohr M."/>
            <person name="Mayer K."/>
            <person name="Melkozernov A."/>
            <person name="Murata T."/>
            <person name="Nelson D."/>
            <person name="Pils B."/>
            <person name="Prigge M."/>
            <person name="Reiss B."/>
            <person name="Renner T."/>
            <person name="Rombauts S."/>
            <person name="Rushton P."/>
            <person name="Sanderfoot A."/>
            <person name="Schween G."/>
            <person name="Shiu S.-H."/>
            <person name="Stueber K."/>
            <person name="Theodoulou F.L."/>
            <person name="Tu H."/>
            <person name="Van de Peer Y."/>
            <person name="Verrier P.J."/>
            <person name="Waters E."/>
            <person name="Wood A."/>
            <person name="Yang L."/>
            <person name="Cove D."/>
            <person name="Cuming A."/>
            <person name="Hasebe M."/>
            <person name="Lucas S."/>
            <person name="Mishler D.B."/>
            <person name="Reski R."/>
            <person name="Grigoriev I."/>
            <person name="Quatrano R.S."/>
            <person name="Boore J.L."/>
        </authorList>
    </citation>
    <scope>NUCLEOTIDE SEQUENCE [LARGE SCALE GENOMIC DNA]</scope>
    <source>
        <strain evidence="2 3">cv. Gransden 2004</strain>
    </source>
</reference>
<dbReference type="Gramene" id="Pp3c21_15798V3.1">
    <property type="protein sequence ID" value="PAC:32916540.CDS.1"/>
    <property type="gene ID" value="Pp3c21_15798"/>
</dbReference>
<dbReference type="Proteomes" id="UP000006727">
    <property type="component" value="Chromosome 21"/>
</dbReference>
<dbReference type="InParanoid" id="A0A2K1IS63"/>
<proteinExistence type="predicted"/>
<accession>A0A2K1IS63</accession>
<organism evidence="1">
    <name type="scientific">Physcomitrium patens</name>
    <name type="common">Spreading-leaved earth moss</name>
    <name type="synonym">Physcomitrella patens</name>
    <dbReference type="NCBI Taxonomy" id="3218"/>
    <lineage>
        <taxon>Eukaryota</taxon>
        <taxon>Viridiplantae</taxon>
        <taxon>Streptophyta</taxon>
        <taxon>Embryophyta</taxon>
        <taxon>Bryophyta</taxon>
        <taxon>Bryophytina</taxon>
        <taxon>Bryopsida</taxon>
        <taxon>Funariidae</taxon>
        <taxon>Funariales</taxon>
        <taxon>Funariaceae</taxon>
        <taxon>Physcomitrium</taxon>
    </lineage>
</organism>
<evidence type="ECO:0000313" key="2">
    <source>
        <dbReference type="EnsemblPlants" id="PAC:32916540.CDS.1"/>
    </source>
</evidence>
<reference evidence="2" key="3">
    <citation type="submission" date="2020-12" db="UniProtKB">
        <authorList>
            <consortium name="EnsemblPlants"/>
        </authorList>
    </citation>
    <scope>IDENTIFICATION</scope>
</reference>
<dbReference type="EnsemblPlants" id="Pp3c21_15798V3.1">
    <property type="protein sequence ID" value="PAC:32916540.CDS.1"/>
    <property type="gene ID" value="Pp3c21_15798"/>
</dbReference>
<evidence type="ECO:0000313" key="1">
    <source>
        <dbReference type="EMBL" id="PNR32115.1"/>
    </source>
</evidence>
<dbReference type="EMBL" id="ABEU02000021">
    <property type="protein sequence ID" value="PNR32115.1"/>
    <property type="molecule type" value="Genomic_DNA"/>
</dbReference>
<keyword evidence="3" id="KW-1185">Reference proteome</keyword>
<reference evidence="1 3" key="2">
    <citation type="journal article" date="2018" name="Plant J.">
        <title>The Physcomitrella patens chromosome-scale assembly reveals moss genome structure and evolution.</title>
        <authorList>
            <person name="Lang D."/>
            <person name="Ullrich K.K."/>
            <person name="Murat F."/>
            <person name="Fuchs J."/>
            <person name="Jenkins J."/>
            <person name="Haas F.B."/>
            <person name="Piednoel M."/>
            <person name="Gundlach H."/>
            <person name="Van Bel M."/>
            <person name="Meyberg R."/>
            <person name="Vives C."/>
            <person name="Morata J."/>
            <person name="Symeonidi A."/>
            <person name="Hiss M."/>
            <person name="Muchero W."/>
            <person name="Kamisugi Y."/>
            <person name="Saleh O."/>
            <person name="Blanc G."/>
            <person name="Decker E.L."/>
            <person name="van Gessel N."/>
            <person name="Grimwood J."/>
            <person name="Hayes R.D."/>
            <person name="Graham S.W."/>
            <person name="Gunter L.E."/>
            <person name="McDaniel S.F."/>
            <person name="Hoernstein S.N.W."/>
            <person name="Larsson A."/>
            <person name="Li F.W."/>
            <person name="Perroud P.F."/>
            <person name="Phillips J."/>
            <person name="Ranjan P."/>
            <person name="Rokshar D.S."/>
            <person name="Rothfels C.J."/>
            <person name="Schneider L."/>
            <person name="Shu S."/>
            <person name="Stevenson D.W."/>
            <person name="Thummler F."/>
            <person name="Tillich M."/>
            <person name="Villarreal Aguilar J.C."/>
            <person name="Widiez T."/>
            <person name="Wong G.K."/>
            <person name="Wymore A."/>
            <person name="Zhang Y."/>
            <person name="Zimmer A.D."/>
            <person name="Quatrano R.S."/>
            <person name="Mayer K.F.X."/>
            <person name="Goodstein D."/>
            <person name="Casacuberta J.M."/>
            <person name="Vandepoele K."/>
            <person name="Reski R."/>
            <person name="Cuming A.C."/>
            <person name="Tuskan G.A."/>
            <person name="Maumus F."/>
            <person name="Salse J."/>
            <person name="Schmutz J."/>
            <person name="Rensing S.A."/>
        </authorList>
    </citation>
    <scope>NUCLEOTIDE SEQUENCE [LARGE SCALE GENOMIC DNA]</scope>
    <source>
        <strain evidence="2 3">cv. Gransden 2004</strain>
    </source>
</reference>
<gene>
    <name evidence="1" type="ORF">PHYPA_026240</name>
</gene>
<evidence type="ECO:0000313" key="3">
    <source>
        <dbReference type="Proteomes" id="UP000006727"/>
    </source>
</evidence>
<protein>
    <submittedName>
        <fullName evidence="1 2">Uncharacterized protein</fullName>
    </submittedName>
</protein>